<dbReference type="PANTHER" id="PTHR32077">
    <property type="entry name" value="FASCICLIN-LIKE ARABINOGALACTAN PROTEIN"/>
    <property type="match status" value="1"/>
</dbReference>
<sequence>MDYSIVVISLLLALSTSVNGQSTAPAPVPAPEYTNLTELLSVAGPFHTFLDYLVSTKVIDTFQEQANNTEEGITFLYLKTQPFLNSKNRLFRISQVINSSPFAFSMHCHITIV</sequence>
<dbReference type="Proteomes" id="UP001371456">
    <property type="component" value="Unassembled WGS sequence"/>
</dbReference>
<proteinExistence type="predicted"/>
<dbReference type="GO" id="GO:0009834">
    <property type="term" value="P:plant-type secondary cell wall biogenesis"/>
    <property type="evidence" value="ECO:0007669"/>
    <property type="project" value="TreeGrafter"/>
</dbReference>
<dbReference type="InterPro" id="IPR036378">
    <property type="entry name" value="FAS1_dom_sf"/>
</dbReference>
<dbReference type="SUPFAM" id="SSF82153">
    <property type="entry name" value="FAS1 domain"/>
    <property type="match status" value="1"/>
</dbReference>
<comment type="subcellular location">
    <subcellularLocation>
        <location evidence="1">Cell membrane</location>
        <topology evidence="1">Lipid-anchor</topology>
        <topology evidence="1">GPI-anchor</topology>
    </subcellularLocation>
</comment>
<keyword evidence="8" id="KW-1185">Reference proteome</keyword>
<evidence type="ECO:0000256" key="5">
    <source>
        <dbReference type="ARBA" id="ARBA00023136"/>
    </source>
</evidence>
<keyword evidence="4 6" id="KW-0732">Signal</keyword>
<evidence type="ECO:0000313" key="8">
    <source>
        <dbReference type="Proteomes" id="UP001371456"/>
    </source>
</evidence>
<feature type="signal peptide" evidence="6">
    <location>
        <begin position="1"/>
        <end position="20"/>
    </location>
</feature>
<gene>
    <name evidence="7" type="ORF">RDI58_029556</name>
</gene>
<accession>A0AAN8SX45</accession>
<feature type="chain" id="PRO_5042989873" evidence="6">
    <location>
        <begin position="21"/>
        <end position="113"/>
    </location>
</feature>
<name>A0AAN8SX45_SOLBU</name>
<protein>
    <submittedName>
        <fullName evidence="7">Uncharacterized protein</fullName>
    </submittedName>
</protein>
<comment type="caution">
    <text evidence="7">The sequence shown here is derived from an EMBL/GenBank/DDBJ whole genome shotgun (WGS) entry which is preliminary data.</text>
</comment>
<evidence type="ECO:0000256" key="4">
    <source>
        <dbReference type="ARBA" id="ARBA00022729"/>
    </source>
</evidence>
<dbReference type="InterPro" id="IPR045003">
    <property type="entry name" value="FLA_A"/>
</dbReference>
<keyword evidence="3" id="KW-0449">Lipoprotein</keyword>
<keyword evidence="2" id="KW-1003">Cell membrane</keyword>
<keyword evidence="3" id="KW-0336">GPI-anchor</keyword>
<keyword evidence="5" id="KW-0472">Membrane</keyword>
<evidence type="ECO:0000256" key="3">
    <source>
        <dbReference type="ARBA" id="ARBA00022622"/>
    </source>
</evidence>
<keyword evidence="3" id="KW-0325">Glycoprotein</keyword>
<dbReference type="EMBL" id="JBANQN010000012">
    <property type="protein sequence ID" value="KAK6774317.1"/>
    <property type="molecule type" value="Genomic_DNA"/>
</dbReference>
<evidence type="ECO:0000313" key="7">
    <source>
        <dbReference type="EMBL" id="KAK6774317.1"/>
    </source>
</evidence>
<dbReference type="AlphaFoldDB" id="A0AAN8SX45"/>
<dbReference type="PANTHER" id="PTHR32077:SF69">
    <property type="entry name" value="FASCICLIN-LIKE AGP 12"/>
    <property type="match status" value="1"/>
</dbReference>
<organism evidence="7 8">
    <name type="scientific">Solanum bulbocastanum</name>
    <name type="common">Wild potato</name>
    <dbReference type="NCBI Taxonomy" id="147425"/>
    <lineage>
        <taxon>Eukaryota</taxon>
        <taxon>Viridiplantae</taxon>
        <taxon>Streptophyta</taxon>
        <taxon>Embryophyta</taxon>
        <taxon>Tracheophyta</taxon>
        <taxon>Spermatophyta</taxon>
        <taxon>Magnoliopsida</taxon>
        <taxon>eudicotyledons</taxon>
        <taxon>Gunneridae</taxon>
        <taxon>Pentapetalae</taxon>
        <taxon>asterids</taxon>
        <taxon>lamiids</taxon>
        <taxon>Solanales</taxon>
        <taxon>Solanaceae</taxon>
        <taxon>Solanoideae</taxon>
        <taxon>Solaneae</taxon>
        <taxon>Solanum</taxon>
    </lineage>
</organism>
<reference evidence="7 8" key="1">
    <citation type="submission" date="2024-02" db="EMBL/GenBank/DDBJ databases">
        <title>de novo genome assembly of Solanum bulbocastanum strain 11H21.</title>
        <authorList>
            <person name="Hosaka A.J."/>
        </authorList>
    </citation>
    <scope>NUCLEOTIDE SEQUENCE [LARGE SCALE GENOMIC DNA]</scope>
    <source>
        <tissue evidence="7">Young leaves</tissue>
    </source>
</reference>
<dbReference type="GO" id="GO:0098552">
    <property type="term" value="C:side of membrane"/>
    <property type="evidence" value="ECO:0007669"/>
    <property type="project" value="UniProtKB-KW"/>
</dbReference>
<evidence type="ECO:0000256" key="6">
    <source>
        <dbReference type="SAM" id="SignalP"/>
    </source>
</evidence>
<evidence type="ECO:0000256" key="2">
    <source>
        <dbReference type="ARBA" id="ARBA00022475"/>
    </source>
</evidence>
<dbReference type="GO" id="GO:0005886">
    <property type="term" value="C:plasma membrane"/>
    <property type="evidence" value="ECO:0007669"/>
    <property type="project" value="UniProtKB-SubCell"/>
</dbReference>
<evidence type="ECO:0000256" key="1">
    <source>
        <dbReference type="ARBA" id="ARBA00004609"/>
    </source>
</evidence>